<dbReference type="SUPFAM" id="SSF75217">
    <property type="entry name" value="alpha/beta knot"/>
    <property type="match status" value="1"/>
</dbReference>
<keyword evidence="5" id="KW-0698">rRNA processing</keyword>
<reference evidence="6 7" key="1">
    <citation type="journal article" date="2016" name="Nat. Commun.">
        <title>Thousands of microbial genomes shed light on interconnected biogeochemical processes in an aquifer system.</title>
        <authorList>
            <person name="Anantharaman K."/>
            <person name="Brown C.T."/>
            <person name="Hug L.A."/>
            <person name="Sharon I."/>
            <person name="Castelle C.J."/>
            <person name="Probst A.J."/>
            <person name="Thomas B.C."/>
            <person name="Singh A."/>
            <person name="Wilkins M.J."/>
            <person name="Karaoz U."/>
            <person name="Brodie E.L."/>
            <person name="Williams K.H."/>
            <person name="Hubbard S.S."/>
            <person name="Banfield J.F."/>
        </authorList>
    </citation>
    <scope>NUCLEOTIDE SEQUENCE [LARGE SCALE GENOMIC DNA]</scope>
</reference>
<dbReference type="NCBIfam" id="NF000986">
    <property type="entry name" value="PRK00103.1-4"/>
    <property type="match status" value="1"/>
</dbReference>
<comment type="catalytic activity">
    <reaction evidence="5">
        <text>pseudouridine(1915) in 23S rRNA + S-adenosyl-L-methionine = N(3)-methylpseudouridine(1915) in 23S rRNA + S-adenosyl-L-homocysteine + H(+)</text>
        <dbReference type="Rhea" id="RHEA:42752"/>
        <dbReference type="Rhea" id="RHEA-COMP:10221"/>
        <dbReference type="Rhea" id="RHEA-COMP:10222"/>
        <dbReference type="ChEBI" id="CHEBI:15378"/>
        <dbReference type="ChEBI" id="CHEBI:57856"/>
        <dbReference type="ChEBI" id="CHEBI:59789"/>
        <dbReference type="ChEBI" id="CHEBI:65314"/>
        <dbReference type="ChEBI" id="CHEBI:74486"/>
        <dbReference type="EC" id="2.1.1.177"/>
    </reaction>
</comment>
<gene>
    <name evidence="5" type="primary">rlmH</name>
    <name evidence="6" type="ORF">A2W18_00700</name>
</gene>
<sequence>MKIHLLAVGERPPAWVRAGFDEYAKRLPPQMALSLREIRAGRRAKGTDLRRLVREEGERLLAAVPKGAYLVALDRTGRELATEELATELRAQMRRGGDLVLLIGGPEGLSQECCARAQARWSLSRLTLAHPLVRVVVAEQIYRAWSIINVHPYHR</sequence>
<name>A0A1F6VD87_9PROT</name>
<comment type="subcellular location">
    <subcellularLocation>
        <location evidence="5">Cytoplasm</location>
    </subcellularLocation>
</comment>
<evidence type="ECO:0000256" key="5">
    <source>
        <dbReference type="HAMAP-Rule" id="MF_00658"/>
    </source>
</evidence>
<dbReference type="InterPro" id="IPR003742">
    <property type="entry name" value="RlmH-like"/>
</dbReference>
<keyword evidence="5" id="KW-0963">Cytoplasm</keyword>
<feature type="binding site" evidence="5">
    <location>
        <position position="73"/>
    </location>
    <ligand>
        <name>S-adenosyl-L-methionine</name>
        <dbReference type="ChEBI" id="CHEBI:59789"/>
    </ligand>
</feature>
<dbReference type="CDD" id="cd18081">
    <property type="entry name" value="RlmH-like"/>
    <property type="match status" value="1"/>
</dbReference>
<accession>A0A1F6VD87</accession>
<keyword evidence="3 5" id="KW-0949">S-adenosyl-L-methionine</keyword>
<keyword evidence="2 5" id="KW-0808">Transferase</keyword>
<feature type="binding site" evidence="5">
    <location>
        <begin position="123"/>
        <end position="128"/>
    </location>
    <ligand>
        <name>S-adenosyl-L-methionine</name>
        <dbReference type="ChEBI" id="CHEBI:59789"/>
    </ligand>
</feature>
<dbReference type="PANTHER" id="PTHR33603:SF1">
    <property type="entry name" value="RIBOSOMAL RNA LARGE SUBUNIT METHYLTRANSFERASE H"/>
    <property type="match status" value="1"/>
</dbReference>
<dbReference type="NCBIfam" id="TIGR00246">
    <property type="entry name" value="tRNA_RlmH_YbeA"/>
    <property type="match status" value="1"/>
</dbReference>
<dbReference type="InterPro" id="IPR029028">
    <property type="entry name" value="Alpha/beta_knot_MTases"/>
</dbReference>
<dbReference type="PANTHER" id="PTHR33603">
    <property type="entry name" value="METHYLTRANSFERASE"/>
    <property type="match status" value="1"/>
</dbReference>
<evidence type="ECO:0000256" key="2">
    <source>
        <dbReference type="ARBA" id="ARBA00022679"/>
    </source>
</evidence>
<evidence type="ECO:0000256" key="4">
    <source>
        <dbReference type="ARBA" id="ARBA00038303"/>
    </source>
</evidence>
<dbReference type="PIRSF" id="PIRSF004505">
    <property type="entry name" value="MT_bac"/>
    <property type="match status" value="1"/>
</dbReference>
<dbReference type="GO" id="GO:0005737">
    <property type="term" value="C:cytoplasm"/>
    <property type="evidence" value="ECO:0007669"/>
    <property type="project" value="UniProtKB-SubCell"/>
</dbReference>
<comment type="caution">
    <text evidence="6">The sequence shown here is derived from an EMBL/GenBank/DDBJ whole genome shotgun (WGS) entry which is preliminary data.</text>
</comment>
<keyword evidence="1 5" id="KW-0489">Methyltransferase</keyword>
<dbReference type="Gene3D" id="3.40.1280.10">
    <property type="match status" value="1"/>
</dbReference>
<dbReference type="GO" id="GO:0070038">
    <property type="term" value="F:rRNA (pseudouridine-N3-)-methyltransferase activity"/>
    <property type="evidence" value="ECO:0007669"/>
    <property type="project" value="UniProtKB-UniRule"/>
</dbReference>
<comment type="function">
    <text evidence="5">Specifically methylates the pseudouridine at position 1915 (m3Psi1915) in 23S rRNA.</text>
</comment>
<feature type="binding site" evidence="5">
    <location>
        <position position="104"/>
    </location>
    <ligand>
        <name>S-adenosyl-L-methionine</name>
        <dbReference type="ChEBI" id="CHEBI:59789"/>
    </ligand>
</feature>
<evidence type="ECO:0000313" key="6">
    <source>
        <dbReference type="EMBL" id="OGI67627.1"/>
    </source>
</evidence>
<comment type="subunit">
    <text evidence="5">Homodimer.</text>
</comment>
<dbReference type="InterPro" id="IPR029026">
    <property type="entry name" value="tRNA_m1G_MTases_N"/>
</dbReference>
<protein>
    <recommendedName>
        <fullName evidence="5">Ribosomal RNA large subunit methyltransferase H</fullName>
        <ecNumber evidence="5">2.1.1.177</ecNumber>
    </recommendedName>
    <alternativeName>
        <fullName evidence="5">23S rRNA (pseudouridine1915-N3)-methyltransferase</fullName>
    </alternativeName>
    <alternativeName>
        <fullName evidence="5">23S rRNA m3Psi1915 methyltransferase</fullName>
    </alternativeName>
    <alternativeName>
        <fullName evidence="5">rRNA (pseudouridine-N3-)-methyltransferase RlmH</fullName>
    </alternativeName>
</protein>
<evidence type="ECO:0000256" key="3">
    <source>
        <dbReference type="ARBA" id="ARBA00022691"/>
    </source>
</evidence>
<dbReference type="Pfam" id="PF02590">
    <property type="entry name" value="SPOUT_MTase"/>
    <property type="match status" value="1"/>
</dbReference>
<proteinExistence type="inferred from homology"/>
<dbReference type="EC" id="2.1.1.177" evidence="5"/>
<evidence type="ECO:0000256" key="1">
    <source>
        <dbReference type="ARBA" id="ARBA00022603"/>
    </source>
</evidence>
<dbReference type="EMBL" id="MFSP01000054">
    <property type="protein sequence ID" value="OGI67627.1"/>
    <property type="molecule type" value="Genomic_DNA"/>
</dbReference>
<organism evidence="6 7">
    <name type="scientific">Candidatus Muproteobacteria bacterium RBG_16_60_9</name>
    <dbReference type="NCBI Taxonomy" id="1817755"/>
    <lineage>
        <taxon>Bacteria</taxon>
        <taxon>Pseudomonadati</taxon>
        <taxon>Pseudomonadota</taxon>
        <taxon>Candidatus Muproteobacteria</taxon>
    </lineage>
</organism>
<evidence type="ECO:0000313" key="7">
    <source>
        <dbReference type="Proteomes" id="UP000179076"/>
    </source>
</evidence>
<dbReference type="HAMAP" id="MF_00658">
    <property type="entry name" value="23SrRNA_methyltr_H"/>
    <property type="match status" value="1"/>
</dbReference>
<comment type="similarity">
    <text evidence="4 5">Belongs to the RNA methyltransferase RlmH family.</text>
</comment>
<dbReference type="Proteomes" id="UP000179076">
    <property type="component" value="Unassembled WGS sequence"/>
</dbReference>
<dbReference type="AlphaFoldDB" id="A0A1F6VD87"/>